<dbReference type="OrthoDB" id="8062037at2759"/>
<dbReference type="STRING" id="1764295.A0A5B8MQG0"/>
<feature type="domain" description="RING-type" evidence="2">
    <location>
        <begin position="148"/>
        <end position="190"/>
    </location>
</feature>
<dbReference type="PANTHER" id="PTHR22765">
    <property type="entry name" value="RING FINGER AND PROTEASE ASSOCIATED DOMAIN-CONTAINING"/>
    <property type="match status" value="1"/>
</dbReference>
<dbReference type="Gene3D" id="3.30.40.10">
    <property type="entry name" value="Zinc/RING finger domain, C3HC4 (zinc finger)"/>
    <property type="match status" value="1"/>
</dbReference>
<dbReference type="PROSITE" id="PS50089">
    <property type="entry name" value="ZF_RING_2"/>
    <property type="match status" value="1"/>
</dbReference>
<dbReference type="AlphaFoldDB" id="A0A5B8MQG0"/>
<dbReference type="SMART" id="SM00184">
    <property type="entry name" value="RING"/>
    <property type="match status" value="1"/>
</dbReference>
<name>A0A5B8MQG0_9CHLO</name>
<keyword evidence="1" id="KW-0863">Zinc-finger</keyword>
<dbReference type="InterPro" id="IPR051826">
    <property type="entry name" value="E3_ubiquitin-ligase_domain"/>
</dbReference>
<evidence type="ECO:0000313" key="3">
    <source>
        <dbReference type="EMBL" id="QDZ22637.1"/>
    </source>
</evidence>
<dbReference type="InterPro" id="IPR001841">
    <property type="entry name" value="Znf_RING"/>
</dbReference>
<keyword evidence="1" id="KW-0862">Zinc</keyword>
<dbReference type="EMBL" id="CP031041">
    <property type="protein sequence ID" value="QDZ22637.1"/>
    <property type="molecule type" value="Genomic_DNA"/>
</dbReference>
<dbReference type="SUPFAM" id="SSF57850">
    <property type="entry name" value="RING/U-box"/>
    <property type="match status" value="1"/>
</dbReference>
<dbReference type="Pfam" id="PF13639">
    <property type="entry name" value="zf-RING_2"/>
    <property type="match status" value="1"/>
</dbReference>
<dbReference type="InterPro" id="IPR013083">
    <property type="entry name" value="Znf_RING/FYVE/PHD"/>
</dbReference>
<proteinExistence type="predicted"/>
<dbReference type="PANTHER" id="PTHR22765:SF434">
    <property type="entry name" value="GB|AAD18119.1-RELATED"/>
    <property type="match status" value="1"/>
</dbReference>
<dbReference type="GO" id="GO:0061630">
    <property type="term" value="F:ubiquitin protein ligase activity"/>
    <property type="evidence" value="ECO:0007669"/>
    <property type="project" value="TreeGrafter"/>
</dbReference>
<evidence type="ECO:0000256" key="1">
    <source>
        <dbReference type="PROSITE-ProRule" id="PRU00175"/>
    </source>
</evidence>
<evidence type="ECO:0000313" key="4">
    <source>
        <dbReference type="Proteomes" id="UP000316726"/>
    </source>
</evidence>
<gene>
    <name evidence="3" type="ORF">A3770_08p51550</name>
</gene>
<protein>
    <recommendedName>
        <fullName evidence="2">RING-type domain-containing protein</fullName>
    </recommendedName>
</protein>
<reference evidence="3 4" key="1">
    <citation type="submission" date="2018-07" db="EMBL/GenBank/DDBJ databases">
        <title>The complete nuclear genome of the prasinophyte Chloropicon primus (CCMP1205).</title>
        <authorList>
            <person name="Pombert J.-F."/>
            <person name="Otis C."/>
            <person name="Turmel M."/>
            <person name="Lemieux C."/>
        </authorList>
    </citation>
    <scope>NUCLEOTIDE SEQUENCE [LARGE SCALE GENOMIC DNA]</scope>
    <source>
        <strain evidence="3 4">CCMP1205</strain>
    </source>
</reference>
<keyword evidence="4" id="KW-1185">Reference proteome</keyword>
<evidence type="ECO:0000259" key="2">
    <source>
        <dbReference type="PROSITE" id="PS50089"/>
    </source>
</evidence>
<sequence length="198" mass="22175">MASTSGRGLDDLAKQWLWDEGGGAGHIDELTATIDYQLGSLGEEIRRGKAKAKERTREREERALERKRVVGGAAVRGVDDEGGSDEEKMVRRMVARALVRSENTAKAERRNQELRLLDRRDVSTVVSNKVEVLLASCSQYVESVDDTCCICLDELKGGVLRLNRCKHQFHFLCILKWLELKQTSKCPLCKTDIGVVAE</sequence>
<keyword evidence="1" id="KW-0479">Metal-binding</keyword>
<organism evidence="3 4">
    <name type="scientific">Chloropicon primus</name>
    <dbReference type="NCBI Taxonomy" id="1764295"/>
    <lineage>
        <taxon>Eukaryota</taxon>
        <taxon>Viridiplantae</taxon>
        <taxon>Chlorophyta</taxon>
        <taxon>Chloropicophyceae</taxon>
        <taxon>Chloropicales</taxon>
        <taxon>Chloropicaceae</taxon>
        <taxon>Chloropicon</taxon>
    </lineage>
</organism>
<dbReference type="Proteomes" id="UP000316726">
    <property type="component" value="Chromosome 8"/>
</dbReference>
<accession>A0A5B8MQG0</accession>
<dbReference type="GO" id="GO:0006511">
    <property type="term" value="P:ubiquitin-dependent protein catabolic process"/>
    <property type="evidence" value="ECO:0007669"/>
    <property type="project" value="TreeGrafter"/>
</dbReference>
<dbReference type="GO" id="GO:0008270">
    <property type="term" value="F:zinc ion binding"/>
    <property type="evidence" value="ECO:0007669"/>
    <property type="project" value="UniProtKB-KW"/>
</dbReference>